<proteinExistence type="predicted"/>
<protein>
    <submittedName>
        <fullName evidence="2">Uncharacterized protein</fullName>
    </submittedName>
</protein>
<dbReference type="AlphaFoldDB" id="A0A6C0LRM1"/>
<sequence>MEKPIGTLILFTIFLGGFFELFKHTLSPSRAFLAATILAVCITFTTFKLKEGLDQNTTFDNLELRGNVYSGGGQFLENVWFNPLKLNGRAFGTLK</sequence>
<dbReference type="EMBL" id="MN740533">
    <property type="protein sequence ID" value="QHU31902.1"/>
    <property type="molecule type" value="Genomic_DNA"/>
</dbReference>
<name>A0A6C0LRM1_9ZZZZ</name>
<keyword evidence="1" id="KW-0472">Membrane</keyword>
<keyword evidence="1" id="KW-1133">Transmembrane helix</keyword>
<feature type="transmembrane region" description="Helical" evidence="1">
    <location>
        <begin position="7"/>
        <end position="25"/>
    </location>
</feature>
<feature type="transmembrane region" description="Helical" evidence="1">
    <location>
        <begin position="31"/>
        <end position="49"/>
    </location>
</feature>
<reference evidence="2" key="1">
    <citation type="journal article" date="2020" name="Nature">
        <title>Giant virus diversity and host interactions through global metagenomics.</title>
        <authorList>
            <person name="Schulz F."/>
            <person name="Roux S."/>
            <person name="Paez-Espino D."/>
            <person name="Jungbluth S."/>
            <person name="Walsh D.A."/>
            <person name="Denef V.J."/>
            <person name="McMahon K.D."/>
            <person name="Konstantinidis K.T."/>
            <person name="Eloe-Fadrosh E.A."/>
            <person name="Kyrpides N.C."/>
            <person name="Woyke T."/>
        </authorList>
    </citation>
    <scope>NUCLEOTIDE SEQUENCE</scope>
    <source>
        <strain evidence="2">GVMAG-M-3300027963-41</strain>
    </source>
</reference>
<accession>A0A6C0LRM1</accession>
<evidence type="ECO:0000256" key="1">
    <source>
        <dbReference type="SAM" id="Phobius"/>
    </source>
</evidence>
<organism evidence="2">
    <name type="scientific">viral metagenome</name>
    <dbReference type="NCBI Taxonomy" id="1070528"/>
    <lineage>
        <taxon>unclassified sequences</taxon>
        <taxon>metagenomes</taxon>
        <taxon>organismal metagenomes</taxon>
    </lineage>
</organism>
<keyword evidence="1" id="KW-0812">Transmembrane</keyword>
<evidence type="ECO:0000313" key="2">
    <source>
        <dbReference type="EMBL" id="QHU31902.1"/>
    </source>
</evidence>